<comment type="caution">
    <text evidence="2">The sequence shown here is derived from an EMBL/GenBank/DDBJ whole genome shotgun (WGS) entry which is preliminary data.</text>
</comment>
<reference evidence="2 3" key="1">
    <citation type="journal article" date="2018" name="Front. Plant Sci.">
        <title>Red Clover (Trifolium pratense) and Zigzag Clover (T. medium) - A Picture of Genomic Similarities and Differences.</title>
        <authorList>
            <person name="Dluhosova J."/>
            <person name="Istvanek J."/>
            <person name="Nedelnik J."/>
            <person name="Repkova J."/>
        </authorList>
    </citation>
    <scope>NUCLEOTIDE SEQUENCE [LARGE SCALE GENOMIC DNA]</scope>
    <source>
        <strain evidence="3">cv. 10/8</strain>
        <tissue evidence="2">Leaf</tissue>
    </source>
</reference>
<evidence type="ECO:0000313" key="2">
    <source>
        <dbReference type="EMBL" id="MCI03007.1"/>
    </source>
</evidence>
<feature type="transmembrane region" description="Helical" evidence="1">
    <location>
        <begin position="34"/>
        <end position="53"/>
    </location>
</feature>
<sequence length="71" mass="8269">EREKTCGPRSIQRFGLAQEGSTAEKQQERIRIRVVIFALWFWFEFCAPAWLLLVTQSDDGSYLDKFGLISE</sequence>
<dbReference type="EMBL" id="LXQA010050911">
    <property type="protein sequence ID" value="MCI03007.1"/>
    <property type="molecule type" value="Genomic_DNA"/>
</dbReference>
<keyword evidence="1" id="KW-0472">Membrane</keyword>
<dbReference type="AlphaFoldDB" id="A0A392NT39"/>
<keyword evidence="1" id="KW-1133">Transmembrane helix</keyword>
<keyword evidence="3" id="KW-1185">Reference proteome</keyword>
<name>A0A392NT39_9FABA</name>
<proteinExistence type="predicted"/>
<dbReference type="Proteomes" id="UP000265520">
    <property type="component" value="Unassembled WGS sequence"/>
</dbReference>
<keyword evidence="1" id="KW-0812">Transmembrane</keyword>
<evidence type="ECO:0000256" key="1">
    <source>
        <dbReference type="SAM" id="Phobius"/>
    </source>
</evidence>
<accession>A0A392NT39</accession>
<organism evidence="2 3">
    <name type="scientific">Trifolium medium</name>
    <dbReference type="NCBI Taxonomy" id="97028"/>
    <lineage>
        <taxon>Eukaryota</taxon>
        <taxon>Viridiplantae</taxon>
        <taxon>Streptophyta</taxon>
        <taxon>Embryophyta</taxon>
        <taxon>Tracheophyta</taxon>
        <taxon>Spermatophyta</taxon>
        <taxon>Magnoliopsida</taxon>
        <taxon>eudicotyledons</taxon>
        <taxon>Gunneridae</taxon>
        <taxon>Pentapetalae</taxon>
        <taxon>rosids</taxon>
        <taxon>fabids</taxon>
        <taxon>Fabales</taxon>
        <taxon>Fabaceae</taxon>
        <taxon>Papilionoideae</taxon>
        <taxon>50 kb inversion clade</taxon>
        <taxon>NPAAA clade</taxon>
        <taxon>Hologalegina</taxon>
        <taxon>IRL clade</taxon>
        <taxon>Trifolieae</taxon>
        <taxon>Trifolium</taxon>
    </lineage>
</organism>
<evidence type="ECO:0000313" key="3">
    <source>
        <dbReference type="Proteomes" id="UP000265520"/>
    </source>
</evidence>
<protein>
    <submittedName>
        <fullName evidence="2">Uncharacterized protein</fullName>
    </submittedName>
</protein>
<feature type="non-terminal residue" evidence="2">
    <location>
        <position position="1"/>
    </location>
</feature>